<evidence type="ECO:0008006" key="2">
    <source>
        <dbReference type="Google" id="ProtNLM"/>
    </source>
</evidence>
<dbReference type="RefSeq" id="WP_369616005.1">
    <property type="nucleotide sequence ID" value="NZ_AP031573.1"/>
</dbReference>
<proteinExistence type="predicted"/>
<reference evidence="1" key="1">
    <citation type="submission" date="2024-05" db="EMBL/GenBank/DDBJ databases">
        <title>Whole-Genome Sequence of CFS9, a Potential Fish Probiotic Isolated from the Body Surface of Silurus asotus.</title>
        <authorList>
            <person name="Kojima M."/>
            <person name="Tobioka K."/>
            <person name="Yokota K."/>
            <person name="Nakatani H."/>
            <person name="Hori K."/>
            <person name="Tamaru Y."/>
            <person name="Okazaki F."/>
        </authorList>
    </citation>
    <scope>NUCLEOTIDE SEQUENCE</scope>
    <source>
        <strain evidence="1">CFS9</strain>
    </source>
</reference>
<accession>A0AAT9H5B7</accession>
<dbReference type="EMBL" id="AP031573">
    <property type="protein sequence ID" value="BFM44939.1"/>
    <property type="molecule type" value="Genomic_DNA"/>
</dbReference>
<name>A0AAT9H5B7_9FLAO</name>
<organism evidence="1">
    <name type="scientific">Flavobacterium sp. CFS9</name>
    <dbReference type="NCBI Taxonomy" id="3143118"/>
    <lineage>
        <taxon>Bacteria</taxon>
        <taxon>Pseudomonadati</taxon>
        <taxon>Bacteroidota</taxon>
        <taxon>Flavobacteriia</taxon>
        <taxon>Flavobacteriales</taxon>
        <taxon>Flavobacteriaceae</taxon>
        <taxon>Flavobacterium</taxon>
    </lineage>
</organism>
<protein>
    <recommendedName>
        <fullName evidence="2">DNA-binding protein</fullName>
    </recommendedName>
</protein>
<evidence type="ECO:0000313" key="1">
    <source>
        <dbReference type="EMBL" id="BFM44939.1"/>
    </source>
</evidence>
<dbReference type="AlphaFoldDB" id="A0AAT9H5B7"/>
<gene>
    <name evidence="1" type="ORF">CFS9_35800</name>
</gene>
<sequence length="56" mass="6346">MEQLQVVTAKELATLMGVHVNTAKSFISDIKQEYDISVVLKCHVYSYFKVNAKKAQ</sequence>